<comment type="caution">
    <text evidence="1">The sequence shown here is derived from an EMBL/GenBank/DDBJ whole genome shotgun (WGS) entry which is preliminary data.</text>
</comment>
<evidence type="ECO:0000313" key="1">
    <source>
        <dbReference type="EMBL" id="MBK1870579.1"/>
    </source>
</evidence>
<accession>A0ACC5RD58</accession>
<sequence>MTLPRVLGLLGAAALTIAAGWWWLVFRQVIDNGYMSLSGAVLCAGTSSAACDLAMALCGAKHPFGIETYSANLFWLALASLFASLAARTYTQLAD</sequence>
<evidence type="ECO:0000313" key="2">
    <source>
        <dbReference type="Proteomes" id="UP000616151"/>
    </source>
</evidence>
<organism evidence="1 2">
    <name type="scientific">Taklimakanibacter albus</name>
    <dbReference type="NCBI Taxonomy" id="2800327"/>
    <lineage>
        <taxon>Bacteria</taxon>
        <taxon>Pseudomonadati</taxon>
        <taxon>Pseudomonadota</taxon>
        <taxon>Alphaproteobacteria</taxon>
        <taxon>Hyphomicrobiales</taxon>
        <taxon>Aestuariivirgaceae</taxon>
        <taxon>Taklimakanibacter</taxon>
    </lineage>
</organism>
<dbReference type="Proteomes" id="UP000616151">
    <property type="component" value="Unassembled WGS sequence"/>
</dbReference>
<keyword evidence="2" id="KW-1185">Reference proteome</keyword>
<name>A0ACC5RD58_9HYPH</name>
<dbReference type="EMBL" id="JAENHL010000008">
    <property type="protein sequence ID" value="MBK1870579.1"/>
    <property type="molecule type" value="Genomic_DNA"/>
</dbReference>
<reference evidence="1" key="1">
    <citation type="submission" date="2021-01" db="EMBL/GenBank/DDBJ databases">
        <authorList>
            <person name="Sun Q."/>
        </authorList>
    </citation>
    <scope>NUCLEOTIDE SEQUENCE</scope>
    <source>
        <strain evidence="1">YIM B02566</strain>
    </source>
</reference>
<gene>
    <name evidence="1" type="ORF">JHL16_29715</name>
</gene>
<proteinExistence type="predicted"/>
<protein>
    <submittedName>
        <fullName evidence="1">Uncharacterized protein</fullName>
    </submittedName>
</protein>